<dbReference type="Proteomes" id="UP000198981">
    <property type="component" value="Unassembled WGS sequence"/>
</dbReference>
<dbReference type="RefSeq" id="WP_092798946.1">
    <property type="nucleotide sequence ID" value="NZ_FMUH01000001.1"/>
</dbReference>
<dbReference type="Pfam" id="PF09250">
    <property type="entry name" value="Prim-Pol"/>
    <property type="match status" value="1"/>
</dbReference>
<proteinExistence type="predicted"/>
<dbReference type="SUPFAM" id="SSF56747">
    <property type="entry name" value="Prim-pol domain"/>
    <property type="match status" value="1"/>
</dbReference>
<gene>
    <name evidence="2" type="ORF">SAMN03159343_0259</name>
</gene>
<keyword evidence="3" id="KW-1185">Reference proteome</keyword>
<dbReference type="InterPro" id="IPR015330">
    <property type="entry name" value="DNA_primase/pol_bifunc_N"/>
</dbReference>
<evidence type="ECO:0000313" key="3">
    <source>
        <dbReference type="Proteomes" id="UP000198981"/>
    </source>
</evidence>
<dbReference type="SMART" id="SM00943">
    <property type="entry name" value="Prim-Pol"/>
    <property type="match status" value="1"/>
</dbReference>
<protein>
    <submittedName>
        <fullName evidence="2">Bifunctional DNA primase/polymerase, N-terminal</fullName>
    </submittedName>
</protein>
<accession>A0A1G4X9T0</accession>
<dbReference type="STRING" id="1960309.SAMN03159343_0259"/>
<organism evidence="2 3">
    <name type="scientific">Klenkia marina</name>
    <dbReference type="NCBI Taxonomy" id="1960309"/>
    <lineage>
        <taxon>Bacteria</taxon>
        <taxon>Bacillati</taxon>
        <taxon>Actinomycetota</taxon>
        <taxon>Actinomycetes</taxon>
        <taxon>Geodermatophilales</taxon>
        <taxon>Geodermatophilaceae</taxon>
        <taxon>Klenkia</taxon>
    </lineage>
</organism>
<name>A0A1G4X9T0_9ACTN</name>
<reference evidence="3" key="1">
    <citation type="submission" date="2016-10" db="EMBL/GenBank/DDBJ databases">
        <authorList>
            <person name="Varghese N."/>
            <person name="Submissions S."/>
        </authorList>
    </citation>
    <scope>NUCLEOTIDE SEQUENCE [LARGE SCALE GENOMIC DNA]</scope>
    <source>
        <strain evidence="3">DSM 45722</strain>
    </source>
</reference>
<evidence type="ECO:0000259" key="1">
    <source>
        <dbReference type="SMART" id="SM00943"/>
    </source>
</evidence>
<dbReference type="AlphaFoldDB" id="A0A1G4X9T0"/>
<dbReference type="CDD" id="cd04859">
    <property type="entry name" value="Prim_Pol"/>
    <property type="match status" value="1"/>
</dbReference>
<dbReference type="OrthoDB" id="3218228at2"/>
<dbReference type="EMBL" id="FMUH01000001">
    <property type="protein sequence ID" value="SCX37986.1"/>
    <property type="molecule type" value="Genomic_DNA"/>
</dbReference>
<sequence>MTAIANHAQQLAAAGWEIFPLRGKAPLFKTAHPQGDPLWGVCKGTCGRIGHGVLDATSDAETVRQWWRQNPTANIGGRVPKGVAVLDVDPRSGGADNMTALVREHGRLPSTLTVISGRGDGGRHFYLRCPDRPLSGAGLGSGLDLKTHAGYCVLPPSIHPDTGHPYRMQDGPRRPERMPDWLLTLLTPQAPPQRPPAKVVTIGAGPGIADRYSAEASWNDVLGAHGWRCAGGDGDSDGSRWLHPAATSSVSATVRHGLLFVYSPNTPLPVTESGNPVGLTRFRAYALLTHHGDMSAAAKTLLGRVAA</sequence>
<evidence type="ECO:0000313" key="2">
    <source>
        <dbReference type="EMBL" id="SCX37986.1"/>
    </source>
</evidence>
<feature type="domain" description="DNA primase/polymerase bifunctional N-terminal" evidence="1">
    <location>
        <begin position="8"/>
        <end position="182"/>
    </location>
</feature>